<dbReference type="GeneID" id="44132496"/>
<evidence type="ECO:0000259" key="1">
    <source>
        <dbReference type="PROSITE" id="PS51186"/>
    </source>
</evidence>
<dbReference type="Proteomes" id="UP000286681">
    <property type="component" value="Unassembled WGS sequence"/>
</dbReference>
<accession>A0A1L6J8Y6</accession>
<evidence type="ECO:0000313" key="7">
    <source>
        <dbReference type="Proteomes" id="UP000287746"/>
    </source>
</evidence>
<reference evidence="6 7" key="3">
    <citation type="submission" date="2018-07" db="EMBL/GenBank/DDBJ databases">
        <title>Genomic and Epidemiologic Investigation of an Indolent Hospital Outbreak.</title>
        <authorList>
            <person name="Johnson R.C."/>
            <person name="Deming C."/>
            <person name="Conlan S."/>
            <person name="Zellmer C.J."/>
            <person name="Michelin A.V."/>
            <person name="Lee-Lin S."/>
            <person name="Thomas P.J."/>
            <person name="Park M."/>
            <person name="Weingarten R.A."/>
            <person name="Less J."/>
            <person name="Dekker J.P."/>
            <person name="Frank K.M."/>
            <person name="Musser K.A."/>
            <person name="Mcquiston J.R."/>
            <person name="Henderson D.K."/>
            <person name="Lau A.F."/>
            <person name="Palmore T.N."/>
            <person name="Segre J.A."/>
        </authorList>
    </citation>
    <scope>NUCLEOTIDE SEQUENCE [LARGE SCALE GENOMIC DNA]</scope>
    <source>
        <strain evidence="4 7">SK-CDC1_0717</strain>
        <strain evidence="3 6">SK-NIH.Env10_0317</strain>
    </source>
</reference>
<evidence type="ECO:0000313" key="2">
    <source>
        <dbReference type="EMBL" id="APR52378.1"/>
    </source>
</evidence>
<dbReference type="STRING" id="93064.BRX40_07995"/>
<dbReference type="Proteomes" id="UP000287746">
    <property type="component" value="Unassembled WGS sequence"/>
</dbReference>
<dbReference type="InterPro" id="IPR000182">
    <property type="entry name" value="GNAT_dom"/>
</dbReference>
<dbReference type="EMBL" id="QQYZ01000010">
    <property type="protein sequence ID" value="RSY83869.1"/>
    <property type="molecule type" value="Genomic_DNA"/>
</dbReference>
<dbReference type="RefSeq" id="WP_066580204.1">
    <property type="nucleotide sequence ID" value="NZ_CP018820.1"/>
</dbReference>
<feature type="domain" description="N-acetyltransferase" evidence="1">
    <location>
        <begin position="1"/>
        <end position="159"/>
    </location>
</feature>
<name>A0A1L6J8Y6_9SPHN</name>
<dbReference type="Proteomes" id="UP000185161">
    <property type="component" value="Chromosome"/>
</dbReference>
<organism evidence="2 5">
    <name type="scientific">Sphingomonas koreensis</name>
    <dbReference type="NCBI Taxonomy" id="93064"/>
    <lineage>
        <taxon>Bacteria</taxon>
        <taxon>Pseudomonadati</taxon>
        <taxon>Pseudomonadota</taxon>
        <taxon>Alphaproteobacteria</taxon>
        <taxon>Sphingomonadales</taxon>
        <taxon>Sphingomonadaceae</taxon>
        <taxon>Sphingomonas</taxon>
    </lineage>
</organism>
<dbReference type="KEGG" id="skr:BRX40_07995"/>
<dbReference type="EMBL" id="CP018820">
    <property type="protein sequence ID" value="APR52378.1"/>
    <property type="molecule type" value="Genomic_DNA"/>
</dbReference>
<reference evidence="5" key="2">
    <citation type="submission" date="2016-12" db="EMBL/GenBank/DDBJ databases">
        <title>Whole genome sequencing of Sphingomonas sp. ABOJV.</title>
        <authorList>
            <person name="Conlan S."/>
            <person name="Thomas P.J."/>
            <person name="Mullikin J."/>
            <person name="Palmore T.N."/>
            <person name="Frank K.M."/>
            <person name="Segre J.A."/>
        </authorList>
    </citation>
    <scope>NUCLEOTIDE SEQUENCE [LARGE SCALE GENOMIC DNA]</scope>
    <source>
        <strain evidence="5">ABOJV</strain>
    </source>
</reference>
<dbReference type="GO" id="GO:0016747">
    <property type="term" value="F:acyltransferase activity, transferring groups other than amino-acyl groups"/>
    <property type="evidence" value="ECO:0007669"/>
    <property type="project" value="InterPro"/>
</dbReference>
<dbReference type="Gene3D" id="3.40.630.30">
    <property type="match status" value="1"/>
</dbReference>
<sequence length="159" mass="16746">MRWRPMAAADLPAVTAISAEVHGRYAEPLDVYAERLLLCPAGCFVCEGDGVAQGLLVTHPWLRSAPPPALGAMLDQLPAPADTWYLHDIALLPGTRGLGMGQAAVALVDDLARKAGVQDITLVAVNGADRFWAAQGFDYTGANAGGYGPGTHVMRRPVD</sequence>
<protein>
    <submittedName>
        <fullName evidence="3">GNAT family N-acetyltransferase</fullName>
    </submittedName>
</protein>
<dbReference type="PROSITE" id="PS51186">
    <property type="entry name" value="GNAT"/>
    <property type="match status" value="1"/>
</dbReference>
<evidence type="ECO:0000313" key="3">
    <source>
        <dbReference type="EMBL" id="RSV01471.1"/>
    </source>
</evidence>
<evidence type="ECO:0000313" key="5">
    <source>
        <dbReference type="Proteomes" id="UP000185161"/>
    </source>
</evidence>
<keyword evidence="4" id="KW-0808">Transferase</keyword>
<dbReference type="EMBL" id="QQWO01000012">
    <property type="protein sequence ID" value="RSV01471.1"/>
    <property type="molecule type" value="Genomic_DNA"/>
</dbReference>
<dbReference type="SUPFAM" id="SSF55729">
    <property type="entry name" value="Acyl-CoA N-acyltransferases (Nat)"/>
    <property type="match status" value="1"/>
</dbReference>
<dbReference type="CDD" id="cd04301">
    <property type="entry name" value="NAT_SF"/>
    <property type="match status" value="1"/>
</dbReference>
<keyword evidence="5" id="KW-1185">Reference proteome</keyword>
<evidence type="ECO:0000313" key="6">
    <source>
        <dbReference type="Proteomes" id="UP000286681"/>
    </source>
</evidence>
<proteinExistence type="predicted"/>
<evidence type="ECO:0000313" key="4">
    <source>
        <dbReference type="EMBL" id="RSY83869.1"/>
    </source>
</evidence>
<dbReference type="OrthoDB" id="359414at2"/>
<dbReference type="InterPro" id="IPR016181">
    <property type="entry name" value="Acyl_CoA_acyltransferase"/>
</dbReference>
<reference evidence="2" key="1">
    <citation type="submission" date="2016-12" db="EMBL/GenBank/DDBJ databases">
        <title>Whole genome sequencing of Sphingomonas koreensis.</title>
        <authorList>
            <person name="Conlan S."/>
            <person name="Thomas P.J."/>
            <person name="Mullikin J."/>
            <person name="Palmore T.N."/>
            <person name="Frank K.M."/>
            <person name="Segre J.A."/>
        </authorList>
    </citation>
    <scope>NUCLEOTIDE SEQUENCE</scope>
    <source>
        <strain evidence="2">ABOJV</strain>
    </source>
</reference>
<dbReference type="AlphaFoldDB" id="A0A1L6J8Y6"/>
<gene>
    <name evidence="2" type="ORF">BRX40_07995</name>
    <name evidence="3" type="ORF">CA257_14875</name>
    <name evidence="4" type="ORF">DAH66_12095</name>
</gene>
<dbReference type="Pfam" id="PF00583">
    <property type="entry name" value="Acetyltransf_1"/>
    <property type="match status" value="1"/>
</dbReference>